<dbReference type="PANTHER" id="PTHR43156:SF2">
    <property type="entry name" value="STAGE II SPORULATION PROTEIN E"/>
    <property type="match status" value="1"/>
</dbReference>
<proteinExistence type="predicted"/>
<dbReference type="PANTHER" id="PTHR43156">
    <property type="entry name" value="STAGE II SPORULATION PROTEIN E-RELATED"/>
    <property type="match status" value="1"/>
</dbReference>
<keyword evidence="6" id="KW-1185">Reference proteome</keyword>
<dbReference type="RefSeq" id="WP_344942946.1">
    <property type="nucleotide sequence ID" value="NZ_BAAAZR010000010.1"/>
</dbReference>
<dbReference type="SUPFAM" id="SSF81606">
    <property type="entry name" value="PP2C-like"/>
    <property type="match status" value="1"/>
</dbReference>
<comment type="caution">
    <text evidence="5">The sequence shown here is derived from an EMBL/GenBank/DDBJ whole genome shotgun (WGS) entry which is preliminary data.</text>
</comment>
<dbReference type="Proteomes" id="UP001500888">
    <property type="component" value="Unassembled WGS sequence"/>
</dbReference>
<evidence type="ECO:0000313" key="6">
    <source>
        <dbReference type="Proteomes" id="UP001500888"/>
    </source>
</evidence>
<gene>
    <name evidence="5" type="ORF">GCM10022226_43290</name>
</gene>
<evidence type="ECO:0000313" key="5">
    <source>
        <dbReference type="EMBL" id="GAA3818058.1"/>
    </source>
</evidence>
<dbReference type="InterPro" id="IPR036457">
    <property type="entry name" value="PPM-type-like_dom_sf"/>
</dbReference>
<evidence type="ECO:0000256" key="1">
    <source>
        <dbReference type="ARBA" id="ARBA00022801"/>
    </source>
</evidence>
<dbReference type="Pfam" id="PF07228">
    <property type="entry name" value="SpoIIE"/>
    <property type="match status" value="1"/>
</dbReference>
<dbReference type="EMBL" id="BAAAZR010000010">
    <property type="protein sequence ID" value="GAA3818058.1"/>
    <property type="molecule type" value="Genomic_DNA"/>
</dbReference>
<feature type="region of interest" description="Disordered" evidence="3">
    <location>
        <begin position="1"/>
        <end position="29"/>
    </location>
</feature>
<evidence type="ECO:0000256" key="2">
    <source>
        <dbReference type="SAM" id="Coils"/>
    </source>
</evidence>
<sequence>MVGVVGGSPPPLPTPNDREAELPDGPAPLTTTETILRLRARLAHAQRIMSESRRQLLDARQRAAEARQVSLALRDAILPDPGGSIRLPSAHIAVRYVPAEKASSLGGDWYEATTLPDGRVLLAIGDVAGHGLPAIAQMAQLRHALVGLAMTGEPADRLMAWLNGLVFHRMDEGTATAVVGHLEPLSGLFTWAQAGHLPPILVRDGVARQLVPPEGVLLGASLELPYALGDLDLRPGDLLLLFTDGLVERRGRDIDEGLALTVAAAETLSWDDCLEERLDTLVESVGGPNPEDDICLLAVGVLEG</sequence>
<keyword evidence="2" id="KW-0175">Coiled coil</keyword>
<keyword evidence="1" id="KW-0378">Hydrolase</keyword>
<dbReference type="InterPro" id="IPR001932">
    <property type="entry name" value="PPM-type_phosphatase-like_dom"/>
</dbReference>
<dbReference type="SMART" id="SM00331">
    <property type="entry name" value="PP2C_SIG"/>
    <property type="match status" value="1"/>
</dbReference>
<reference evidence="6" key="1">
    <citation type="journal article" date="2019" name="Int. J. Syst. Evol. Microbiol.">
        <title>The Global Catalogue of Microorganisms (GCM) 10K type strain sequencing project: providing services to taxonomists for standard genome sequencing and annotation.</title>
        <authorList>
            <consortium name="The Broad Institute Genomics Platform"/>
            <consortium name="The Broad Institute Genome Sequencing Center for Infectious Disease"/>
            <person name="Wu L."/>
            <person name="Ma J."/>
        </authorList>
    </citation>
    <scope>NUCLEOTIDE SEQUENCE [LARGE SCALE GENOMIC DNA]</scope>
    <source>
        <strain evidence="6">JCM 16908</strain>
    </source>
</reference>
<accession>A0ABP7IGR6</accession>
<feature type="domain" description="PPM-type phosphatase" evidence="4">
    <location>
        <begin position="87"/>
        <end position="301"/>
    </location>
</feature>
<protein>
    <recommendedName>
        <fullName evidence="4">PPM-type phosphatase domain-containing protein</fullName>
    </recommendedName>
</protein>
<dbReference type="Gene3D" id="3.60.40.10">
    <property type="entry name" value="PPM-type phosphatase domain"/>
    <property type="match status" value="1"/>
</dbReference>
<evidence type="ECO:0000259" key="4">
    <source>
        <dbReference type="SMART" id="SM00331"/>
    </source>
</evidence>
<feature type="coiled-coil region" evidence="2">
    <location>
        <begin position="42"/>
        <end position="69"/>
    </location>
</feature>
<organism evidence="5 6">
    <name type="scientific">Sphaerisporangium flaviroseum</name>
    <dbReference type="NCBI Taxonomy" id="509199"/>
    <lineage>
        <taxon>Bacteria</taxon>
        <taxon>Bacillati</taxon>
        <taxon>Actinomycetota</taxon>
        <taxon>Actinomycetes</taxon>
        <taxon>Streptosporangiales</taxon>
        <taxon>Streptosporangiaceae</taxon>
        <taxon>Sphaerisporangium</taxon>
    </lineage>
</organism>
<dbReference type="InterPro" id="IPR052016">
    <property type="entry name" value="Bact_Sigma-Reg"/>
</dbReference>
<name>A0ABP7IGR6_9ACTN</name>
<evidence type="ECO:0000256" key="3">
    <source>
        <dbReference type="SAM" id="MobiDB-lite"/>
    </source>
</evidence>